<dbReference type="STRING" id="1353528.DT23_10610"/>
<sequence>MMPRTMLVFWESQPCFSRILSLASCLRCNLRARLNRERSKNVTFIYQSLAGLGTLSTRSAANTVPNAQSFEAPDTTASSASNVAKGSDATQGPPPGGPPSGGPPPGGGGAGESGDSAQSDESTTLYESLFEALSVEHDTDESSLLTATNSAEKYLALLSEIS</sequence>
<keyword evidence="3" id="KW-1185">Reference proteome</keyword>
<dbReference type="EMBL" id="AUNB01000010">
    <property type="protein sequence ID" value="KEO61176.1"/>
    <property type="molecule type" value="Genomic_DNA"/>
</dbReference>
<accession>A0A074JU35</accession>
<proteinExistence type="predicted"/>
<evidence type="ECO:0000313" key="2">
    <source>
        <dbReference type="EMBL" id="KEO61176.1"/>
    </source>
</evidence>
<dbReference type="Proteomes" id="UP000027471">
    <property type="component" value="Unassembled WGS sequence"/>
</dbReference>
<feature type="region of interest" description="Disordered" evidence="1">
    <location>
        <begin position="64"/>
        <end position="127"/>
    </location>
</feature>
<name>A0A074JU35_9RHOB</name>
<feature type="compositionally biased region" description="Polar residues" evidence="1">
    <location>
        <begin position="64"/>
        <end position="90"/>
    </location>
</feature>
<dbReference type="AlphaFoldDB" id="A0A074JU35"/>
<feature type="compositionally biased region" description="Pro residues" evidence="1">
    <location>
        <begin position="92"/>
        <end position="106"/>
    </location>
</feature>
<feature type="compositionally biased region" description="Polar residues" evidence="1">
    <location>
        <begin position="115"/>
        <end position="126"/>
    </location>
</feature>
<evidence type="ECO:0000256" key="1">
    <source>
        <dbReference type="SAM" id="MobiDB-lite"/>
    </source>
</evidence>
<comment type="caution">
    <text evidence="2">The sequence shown here is derived from an EMBL/GenBank/DDBJ whole genome shotgun (WGS) entry which is preliminary data.</text>
</comment>
<evidence type="ECO:0000313" key="3">
    <source>
        <dbReference type="Proteomes" id="UP000027471"/>
    </source>
</evidence>
<reference evidence="2 3" key="1">
    <citation type="journal article" date="2015" name="Antonie Van Leeuwenhoek">
        <title>Thioclava indica sp. nov., isolated from surface seawater of the Indian Ocean.</title>
        <authorList>
            <person name="Liu Y."/>
            <person name="Lai Q."/>
            <person name="Du J."/>
            <person name="Xu H."/>
            <person name="Jiang L."/>
            <person name="Shao Z."/>
        </authorList>
    </citation>
    <scope>NUCLEOTIDE SEQUENCE [LARGE SCALE GENOMIC DNA]</scope>
    <source>
        <strain evidence="2 3">DT23-4</strain>
    </source>
</reference>
<organism evidence="2 3">
    <name type="scientific">Thioclava indica</name>
    <dbReference type="NCBI Taxonomy" id="1353528"/>
    <lineage>
        <taxon>Bacteria</taxon>
        <taxon>Pseudomonadati</taxon>
        <taxon>Pseudomonadota</taxon>
        <taxon>Alphaproteobacteria</taxon>
        <taxon>Rhodobacterales</taxon>
        <taxon>Paracoccaceae</taxon>
        <taxon>Thioclava</taxon>
    </lineage>
</organism>
<gene>
    <name evidence="2" type="ORF">DT23_10610</name>
</gene>
<protein>
    <submittedName>
        <fullName evidence="2">Uncharacterized protein</fullName>
    </submittedName>
</protein>